<accession>A0A9D3YGF5</accession>
<feature type="region of interest" description="Disordered" evidence="1">
    <location>
        <begin position="101"/>
        <end position="124"/>
    </location>
</feature>
<evidence type="ECO:0000313" key="3">
    <source>
        <dbReference type="Proteomes" id="UP000828390"/>
    </source>
</evidence>
<name>A0A9D3YGF5_DREPO</name>
<reference evidence="2" key="2">
    <citation type="submission" date="2020-11" db="EMBL/GenBank/DDBJ databases">
        <authorList>
            <person name="McCartney M.A."/>
            <person name="Auch B."/>
            <person name="Kono T."/>
            <person name="Mallez S."/>
            <person name="Becker A."/>
            <person name="Gohl D.M."/>
            <person name="Silverstein K.A.T."/>
            <person name="Koren S."/>
            <person name="Bechman K.B."/>
            <person name="Herman A."/>
            <person name="Abrahante J.E."/>
            <person name="Garbe J."/>
        </authorList>
    </citation>
    <scope>NUCLEOTIDE SEQUENCE</scope>
    <source>
        <strain evidence="2">Duluth1</strain>
        <tissue evidence="2">Whole animal</tissue>
    </source>
</reference>
<dbReference type="AlphaFoldDB" id="A0A9D3YGF5"/>
<gene>
    <name evidence="2" type="ORF">DPMN_085633</name>
</gene>
<evidence type="ECO:0000313" key="2">
    <source>
        <dbReference type="EMBL" id="KAH3698114.1"/>
    </source>
</evidence>
<feature type="compositionally biased region" description="Acidic residues" evidence="1">
    <location>
        <begin position="113"/>
        <end position="124"/>
    </location>
</feature>
<keyword evidence="3" id="KW-1185">Reference proteome</keyword>
<proteinExistence type="predicted"/>
<dbReference type="EMBL" id="JAIWYP010000016">
    <property type="protein sequence ID" value="KAH3698114.1"/>
    <property type="molecule type" value="Genomic_DNA"/>
</dbReference>
<evidence type="ECO:0000256" key="1">
    <source>
        <dbReference type="SAM" id="MobiDB-lite"/>
    </source>
</evidence>
<protein>
    <submittedName>
        <fullName evidence="2">Uncharacterized protein</fullName>
    </submittedName>
</protein>
<organism evidence="2 3">
    <name type="scientific">Dreissena polymorpha</name>
    <name type="common">Zebra mussel</name>
    <name type="synonym">Mytilus polymorpha</name>
    <dbReference type="NCBI Taxonomy" id="45954"/>
    <lineage>
        <taxon>Eukaryota</taxon>
        <taxon>Metazoa</taxon>
        <taxon>Spiralia</taxon>
        <taxon>Lophotrochozoa</taxon>
        <taxon>Mollusca</taxon>
        <taxon>Bivalvia</taxon>
        <taxon>Autobranchia</taxon>
        <taxon>Heteroconchia</taxon>
        <taxon>Euheterodonta</taxon>
        <taxon>Imparidentia</taxon>
        <taxon>Neoheterodontei</taxon>
        <taxon>Myida</taxon>
        <taxon>Dreissenoidea</taxon>
        <taxon>Dreissenidae</taxon>
        <taxon>Dreissena</taxon>
    </lineage>
</organism>
<dbReference type="Proteomes" id="UP000828390">
    <property type="component" value="Unassembled WGS sequence"/>
</dbReference>
<reference evidence="2" key="1">
    <citation type="journal article" date="2019" name="bioRxiv">
        <title>The Genome of the Zebra Mussel, Dreissena polymorpha: A Resource for Invasive Species Research.</title>
        <authorList>
            <person name="McCartney M.A."/>
            <person name="Auch B."/>
            <person name="Kono T."/>
            <person name="Mallez S."/>
            <person name="Zhang Y."/>
            <person name="Obille A."/>
            <person name="Becker A."/>
            <person name="Abrahante J.E."/>
            <person name="Garbe J."/>
            <person name="Badalamenti J.P."/>
            <person name="Herman A."/>
            <person name="Mangelson H."/>
            <person name="Liachko I."/>
            <person name="Sullivan S."/>
            <person name="Sone E.D."/>
            <person name="Koren S."/>
            <person name="Silverstein K.A.T."/>
            <person name="Beckman K.B."/>
            <person name="Gohl D.M."/>
        </authorList>
    </citation>
    <scope>NUCLEOTIDE SEQUENCE</scope>
    <source>
        <strain evidence="2">Duluth1</strain>
        <tissue evidence="2">Whole animal</tissue>
    </source>
</reference>
<comment type="caution">
    <text evidence="2">The sequence shown here is derived from an EMBL/GenBank/DDBJ whole genome shotgun (WGS) entry which is preliminary data.</text>
</comment>
<sequence length="124" mass="13721">MHGLKGEQVCLKLLKIVKARHLNRLRSAMLECLLHVAINGPKVNESQPIVKKAVKRWLQKKPRRKMGKSSAVDQSTPKSVSVLTETHELSILLRTLSELSGCESDDSKLSGGESDDSYGDLDDL</sequence>